<gene>
    <name evidence="1" type="ORF">AVEN_239838_1</name>
</gene>
<protein>
    <submittedName>
        <fullName evidence="1">Uncharacterized protein</fullName>
    </submittedName>
</protein>
<accession>A0A4Y2R535</accession>
<name>A0A4Y2R535_ARAVE</name>
<proteinExistence type="predicted"/>
<dbReference type="EMBL" id="BGPR01015770">
    <property type="protein sequence ID" value="GBN70540.1"/>
    <property type="molecule type" value="Genomic_DNA"/>
</dbReference>
<dbReference type="Proteomes" id="UP000499080">
    <property type="component" value="Unassembled WGS sequence"/>
</dbReference>
<keyword evidence="2" id="KW-1185">Reference proteome</keyword>
<organism evidence="1 2">
    <name type="scientific">Araneus ventricosus</name>
    <name type="common">Orbweaver spider</name>
    <name type="synonym">Epeira ventricosa</name>
    <dbReference type="NCBI Taxonomy" id="182803"/>
    <lineage>
        <taxon>Eukaryota</taxon>
        <taxon>Metazoa</taxon>
        <taxon>Ecdysozoa</taxon>
        <taxon>Arthropoda</taxon>
        <taxon>Chelicerata</taxon>
        <taxon>Arachnida</taxon>
        <taxon>Araneae</taxon>
        <taxon>Araneomorphae</taxon>
        <taxon>Entelegynae</taxon>
        <taxon>Araneoidea</taxon>
        <taxon>Araneidae</taxon>
        <taxon>Araneus</taxon>
    </lineage>
</organism>
<sequence>MFQARDLNRLHRQPTIVTRAFVYVDENLTGESSQEHYHVAMFQARDSNRLHRQPTIVTLAFLDVEDETGESSQENALSCCMRFNRLHRRNNQLRVLFVYVDWKLDG</sequence>
<evidence type="ECO:0000313" key="2">
    <source>
        <dbReference type="Proteomes" id="UP000499080"/>
    </source>
</evidence>
<reference evidence="1 2" key="1">
    <citation type="journal article" date="2019" name="Sci. Rep.">
        <title>Orb-weaving spider Araneus ventricosus genome elucidates the spidroin gene catalogue.</title>
        <authorList>
            <person name="Kono N."/>
            <person name="Nakamura H."/>
            <person name="Ohtoshi R."/>
            <person name="Moran D.A.P."/>
            <person name="Shinohara A."/>
            <person name="Yoshida Y."/>
            <person name="Fujiwara M."/>
            <person name="Mori M."/>
            <person name="Tomita M."/>
            <person name="Arakawa K."/>
        </authorList>
    </citation>
    <scope>NUCLEOTIDE SEQUENCE [LARGE SCALE GENOMIC DNA]</scope>
</reference>
<comment type="caution">
    <text evidence="1">The sequence shown here is derived from an EMBL/GenBank/DDBJ whole genome shotgun (WGS) entry which is preliminary data.</text>
</comment>
<dbReference type="AlphaFoldDB" id="A0A4Y2R535"/>
<evidence type="ECO:0000313" key="1">
    <source>
        <dbReference type="EMBL" id="GBN70540.1"/>
    </source>
</evidence>